<feature type="chain" id="PRO_5001809740" evidence="1">
    <location>
        <begin position="18"/>
        <end position="186"/>
    </location>
</feature>
<protein>
    <submittedName>
        <fullName evidence="2">Pyruvate dehydrogenase complex subunit PD-HE1Beta</fullName>
        <ecNumber evidence="2">1.2.4.1</ecNumber>
    </submittedName>
</protein>
<dbReference type="EC" id="1.2.4.1" evidence="2"/>
<evidence type="ECO:0000256" key="1">
    <source>
        <dbReference type="SAM" id="SignalP"/>
    </source>
</evidence>
<accession>A0A086L5B3</accession>
<name>A0A086L5B3_TOXGO</name>
<dbReference type="VEuPathDB" id="ToxoDB:TGP89_272290A"/>
<keyword evidence="1" id="KW-0732">Signal</keyword>
<gene>
    <name evidence="2" type="ORF">TGP89_272290A</name>
</gene>
<dbReference type="AlphaFoldDB" id="A0A086L5B3"/>
<dbReference type="GO" id="GO:0004739">
    <property type="term" value="F:pyruvate dehydrogenase (acetyl-transferring) activity"/>
    <property type="evidence" value="ECO:0007669"/>
    <property type="project" value="UniProtKB-EC"/>
</dbReference>
<proteinExistence type="predicted"/>
<evidence type="ECO:0000313" key="2">
    <source>
        <dbReference type="EMBL" id="KFG51831.1"/>
    </source>
</evidence>
<organism evidence="2 3">
    <name type="scientific">Toxoplasma gondii p89</name>
    <dbReference type="NCBI Taxonomy" id="943119"/>
    <lineage>
        <taxon>Eukaryota</taxon>
        <taxon>Sar</taxon>
        <taxon>Alveolata</taxon>
        <taxon>Apicomplexa</taxon>
        <taxon>Conoidasida</taxon>
        <taxon>Coccidia</taxon>
        <taxon>Eucoccidiorida</taxon>
        <taxon>Eimeriorina</taxon>
        <taxon>Sarcocystidae</taxon>
        <taxon>Toxoplasma</taxon>
    </lineage>
</organism>
<keyword evidence="2" id="KW-0560">Oxidoreductase</keyword>
<evidence type="ECO:0000313" key="3">
    <source>
        <dbReference type="Proteomes" id="UP000028828"/>
    </source>
</evidence>
<dbReference type="EMBL" id="AEYI02000107">
    <property type="protein sequence ID" value="KFG51831.1"/>
    <property type="molecule type" value="Genomic_DNA"/>
</dbReference>
<feature type="signal peptide" evidence="1">
    <location>
        <begin position="1"/>
        <end position="17"/>
    </location>
</feature>
<sequence>MAVLDVPLLFAFHFALALSGVLHLSVSNSTVSARQLSPSFPPTVLPTSRVASLPASAGAPAFVKPSSIHASALSSSFSSPSSSSSTSPSPSSSAPQAALYQVGSALDAAASHRPAVQIQEAVVDGEFVNGKSVKEWKVERSLYQALHMALAEELARDPNVCVMGVYHSSGTATVRMRQMESVNVDL</sequence>
<reference evidence="2 3" key="1">
    <citation type="submission" date="2014-03" db="EMBL/GenBank/DDBJ databases">
        <authorList>
            <person name="Sibley D."/>
            <person name="Venepally P."/>
            <person name="Karamycheva S."/>
            <person name="Hadjithomas M."/>
            <person name="Khan A."/>
            <person name="Brunk B."/>
            <person name="Roos D."/>
            <person name="Caler E."/>
            <person name="Lorenzi H."/>
        </authorList>
    </citation>
    <scope>NUCLEOTIDE SEQUENCE [LARGE SCALE GENOMIC DNA]</scope>
    <source>
        <strain evidence="3">p89</strain>
    </source>
</reference>
<keyword evidence="2" id="KW-0670">Pyruvate</keyword>
<dbReference type="Proteomes" id="UP000028828">
    <property type="component" value="Unassembled WGS sequence"/>
</dbReference>
<comment type="caution">
    <text evidence="2">The sequence shown here is derived from an EMBL/GenBank/DDBJ whole genome shotgun (WGS) entry which is preliminary data.</text>
</comment>